<evidence type="ECO:0000256" key="13">
    <source>
        <dbReference type="ARBA" id="ARBA00038333"/>
    </source>
</evidence>
<dbReference type="GO" id="GO:1990246">
    <property type="term" value="C:uniplex complex"/>
    <property type="evidence" value="ECO:0007669"/>
    <property type="project" value="TreeGrafter"/>
</dbReference>
<keyword evidence="4" id="KW-0109">Calcium transport</keyword>
<comment type="similarity">
    <text evidence="13">Belongs to the MICU1 family. MICU1 subfamily.</text>
</comment>
<keyword evidence="7" id="KW-0999">Mitochondrion inner membrane</keyword>
<organism evidence="16">
    <name type="scientific">Anopheles darlingi</name>
    <name type="common">Mosquito</name>
    <dbReference type="NCBI Taxonomy" id="43151"/>
    <lineage>
        <taxon>Eukaryota</taxon>
        <taxon>Metazoa</taxon>
        <taxon>Ecdysozoa</taxon>
        <taxon>Arthropoda</taxon>
        <taxon>Hexapoda</taxon>
        <taxon>Insecta</taxon>
        <taxon>Pterygota</taxon>
        <taxon>Neoptera</taxon>
        <taxon>Endopterygota</taxon>
        <taxon>Diptera</taxon>
        <taxon>Nematocera</taxon>
        <taxon>Culicoidea</taxon>
        <taxon>Culicidae</taxon>
        <taxon>Anophelinae</taxon>
        <taxon>Anopheles</taxon>
    </lineage>
</organism>
<keyword evidence="9" id="KW-0809">Transit peptide</keyword>
<dbReference type="InterPro" id="IPR011992">
    <property type="entry name" value="EF-hand-dom_pair"/>
</dbReference>
<dbReference type="InterPro" id="IPR039800">
    <property type="entry name" value="MICU1/2/3"/>
</dbReference>
<feature type="compositionally biased region" description="Acidic residues" evidence="14">
    <location>
        <begin position="150"/>
        <end position="162"/>
    </location>
</feature>
<evidence type="ECO:0000256" key="10">
    <source>
        <dbReference type="ARBA" id="ARBA00023065"/>
    </source>
</evidence>
<keyword evidence="6" id="KW-0677">Repeat</keyword>
<dbReference type="InterPro" id="IPR002048">
    <property type="entry name" value="EF_hand_dom"/>
</dbReference>
<dbReference type="EMBL" id="GGFL01004127">
    <property type="protein sequence ID" value="MBW68305.1"/>
    <property type="molecule type" value="Transcribed_RNA"/>
</dbReference>
<dbReference type="Pfam" id="PF13202">
    <property type="entry name" value="EF-hand_5"/>
    <property type="match status" value="1"/>
</dbReference>
<feature type="domain" description="EF-hand" evidence="15">
    <location>
        <begin position="477"/>
        <end position="512"/>
    </location>
</feature>
<dbReference type="GO" id="GO:0051560">
    <property type="term" value="P:mitochondrial calcium ion homeostasis"/>
    <property type="evidence" value="ECO:0007669"/>
    <property type="project" value="TreeGrafter"/>
</dbReference>
<dbReference type="CDD" id="cd15900">
    <property type="entry name" value="EFh_MICU"/>
    <property type="match status" value="1"/>
</dbReference>
<evidence type="ECO:0000259" key="15">
    <source>
        <dbReference type="PROSITE" id="PS50222"/>
    </source>
</evidence>
<protein>
    <submittedName>
        <fullName evidence="16">Putative calcium uptake protein 1 log mitochondrial</fullName>
    </submittedName>
</protein>
<dbReference type="PROSITE" id="PS50222">
    <property type="entry name" value="EF_HAND_2"/>
    <property type="match status" value="2"/>
</dbReference>
<keyword evidence="8" id="KW-0106">Calcium</keyword>
<dbReference type="SUPFAM" id="SSF47473">
    <property type="entry name" value="EF-hand"/>
    <property type="match status" value="2"/>
</dbReference>
<dbReference type="InterPro" id="IPR018247">
    <property type="entry name" value="EF_Hand_1_Ca_BS"/>
</dbReference>
<dbReference type="SMART" id="SM00054">
    <property type="entry name" value="EFh"/>
    <property type="match status" value="2"/>
</dbReference>
<dbReference type="GO" id="GO:0005758">
    <property type="term" value="C:mitochondrial intermembrane space"/>
    <property type="evidence" value="ECO:0007669"/>
    <property type="project" value="UniProtKB-SubCell"/>
</dbReference>
<dbReference type="Gene3D" id="1.10.238.10">
    <property type="entry name" value="EF-hand"/>
    <property type="match status" value="2"/>
</dbReference>
<evidence type="ECO:0000256" key="12">
    <source>
        <dbReference type="ARBA" id="ARBA00023136"/>
    </source>
</evidence>
<keyword evidence="12" id="KW-0472">Membrane</keyword>
<dbReference type="Pfam" id="PF13833">
    <property type="entry name" value="EF-hand_8"/>
    <property type="match status" value="1"/>
</dbReference>
<sequence>MAWLLRHVCGGTVLYRSGALLPVKPGSCPIVWRTGGLSTAQQRYLATLGTGKRAAAILAPSAGTLEPKSWQEFNHRGGQQSRGYKNFGHQHEKEPLYTRLFYIFICTMMVGSCLDWKKLASAIGWPKVDADAGVEMGKKDDASSSSSELNQEEDDSEGDGEVDAQGRKKSRKEKIGFRDRKIIEYENRMRTFSTPDKIFRYFATVKLLHGESSTVYMTPYDFLRAITPGMKQPDGLGLDQYKRYDSKSVSTRLDLHLDSDSIFYKLGAYGLISFSDYIFLLTVLSTSRRHFEIAFRMFDLNGDGDVDSEEFEKVANLIRQQTSIGNRHRDHANTGNTFKGVNSALTTYFFGPKNDEKLTIEKFLDFQQQLQREILTLEFMRKNPDENGNISEADFAELLLAYAGYPQKKKVKKIKRVKKRFRDHGSGISKEDYLNFFHFLNNINDVDTALTFYHIAGASIDQATLKHVAKTVALVELSDHVIDVVFTIFDENMDGQLSNREFVAVMKNRLLRGLEKPKDTGFVKLMHSILKCAKDTKPVLLDL</sequence>
<proteinExistence type="inferred from homology"/>
<evidence type="ECO:0000256" key="11">
    <source>
        <dbReference type="ARBA" id="ARBA00023128"/>
    </source>
</evidence>
<feature type="region of interest" description="Disordered" evidence="14">
    <location>
        <begin position="136"/>
        <end position="173"/>
    </location>
</feature>
<dbReference type="VEuPathDB" id="VectorBase:ADAC002452"/>
<dbReference type="AlphaFoldDB" id="A0A2M4CSR8"/>
<reference evidence="16" key="1">
    <citation type="submission" date="2018-01" db="EMBL/GenBank/DDBJ databases">
        <title>An insight into the sialome of Amazonian anophelines.</title>
        <authorList>
            <person name="Ribeiro J.M."/>
            <person name="Scarpassa V."/>
            <person name="Calvo E."/>
        </authorList>
    </citation>
    <scope>NUCLEOTIDE SEQUENCE</scope>
</reference>
<keyword evidence="5" id="KW-0479">Metal-binding</keyword>
<evidence type="ECO:0000256" key="6">
    <source>
        <dbReference type="ARBA" id="ARBA00022737"/>
    </source>
</evidence>
<comment type="subcellular location">
    <subcellularLocation>
        <location evidence="1">Mitochondrion inner membrane</location>
    </subcellularLocation>
    <subcellularLocation>
        <location evidence="2">Mitochondrion intermembrane space</location>
    </subcellularLocation>
</comment>
<dbReference type="VEuPathDB" id="VectorBase:ADAR2_010241"/>
<dbReference type="GO" id="GO:0005509">
    <property type="term" value="F:calcium ion binding"/>
    <property type="evidence" value="ECO:0007669"/>
    <property type="project" value="InterPro"/>
</dbReference>
<evidence type="ECO:0000256" key="4">
    <source>
        <dbReference type="ARBA" id="ARBA00022568"/>
    </source>
</evidence>
<evidence type="ECO:0000256" key="1">
    <source>
        <dbReference type="ARBA" id="ARBA00004273"/>
    </source>
</evidence>
<evidence type="ECO:0000256" key="3">
    <source>
        <dbReference type="ARBA" id="ARBA00022448"/>
    </source>
</evidence>
<name>A0A2M4CSR8_ANODA</name>
<dbReference type="GO" id="GO:0036444">
    <property type="term" value="P:calcium import into the mitochondrion"/>
    <property type="evidence" value="ECO:0007669"/>
    <property type="project" value="TreeGrafter"/>
</dbReference>
<evidence type="ECO:0000256" key="8">
    <source>
        <dbReference type="ARBA" id="ARBA00022837"/>
    </source>
</evidence>
<dbReference type="VEuPathDB" id="VectorBase:ADAC002455"/>
<evidence type="ECO:0000256" key="9">
    <source>
        <dbReference type="ARBA" id="ARBA00022946"/>
    </source>
</evidence>
<evidence type="ECO:0000256" key="2">
    <source>
        <dbReference type="ARBA" id="ARBA00004569"/>
    </source>
</evidence>
<accession>A0A2M4CSR8</accession>
<keyword evidence="3" id="KW-0813">Transport</keyword>
<feature type="domain" description="EF-hand" evidence="15">
    <location>
        <begin position="286"/>
        <end position="321"/>
    </location>
</feature>
<evidence type="ECO:0000256" key="14">
    <source>
        <dbReference type="SAM" id="MobiDB-lite"/>
    </source>
</evidence>
<dbReference type="PROSITE" id="PS00018">
    <property type="entry name" value="EF_HAND_1"/>
    <property type="match status" value="2"/>
</dbReference>
<keyword evidence="11" id="KW-0496">Mitochondrion</keyword>
<dbReference type="PANTHER" id="PTHR12294">
    <property type="entry name" value="EF HAND DOMAIN FAMILY A1,A2-RELATED"/>
    <property type="match status" value="1"/>
</dbReference>
<dbReference type="PANTHER" id="PTHR12294:SF1">
    <property type="entry name" value="CALCIUM UPTAKE PROTEIN 1, MITOCHONDRIAL"/>
    <property type="match status" value="1"/>
</dbReference>
<keyword evidence="10" id="KW-0406">Ion transport</keyword>
<evidence type="ECO:0000256" key="7">
    <source>
        <dbReference type="ARBA" id="ARBA00022792"/>
    </source>
</evidence>
<evidence type="ECO:0000313" key="16">
    <source>
        <dbReference type="EMBL" id="MBW68305.1"/>
    </source>
</evidence>
<evidence type="ECO:0000256" key="5">
    <source>
        <dbReference type="ARBA" id="ARBA00022723"/>
    </source>
</evidence>